<feature type="compositionally biased region" description="Basic and acidic residues" evidence="1">
    <location>
        <begin position="296"/>
        <end position="307"/>
    </location>
</feature>
<feature type="compositionally biased region" description="Basic residues" evidence="1">
    <location>
        <begin position="233"/>
        <end position="244"/>
    </location>
</feature>
<proteinExistence type="predicted"/>
<feature type="compositionally biased region" description="Basic and acidic residues" evidence="1">
    <location>
        <begin position="662"/>
        <end position="676"/>
    </location>
</feature>
<feature type="region of interest" description="Disordered" evidence="1">
    <location>
        <begin position="455"/>
        <end position="679"/>
    </location>
</feature>
<feature type="compositionally biased region" description="Basic and acidic residues" evidence="1">
    <location>
        <begin position="592"/>
        <end position="628"/>
    </location>
</feature>
<feature type="region of interest" description="Disordered" evidence="1">
    <location>
        <begin position="207"/>
        <end position="421"/>
    </location>
</feature>
<evidence type="ECO:0000256" key="1">
    <source>
        <dbReference type="SAM" id="MobiDB-lite"/>
    </source>
</evidence>
<feature type="region of interest" description="Disordered" evidence="1">
    <location>
        <begin position="148"/>
        <end position="186"/>
    </location>
</feature>
<feature type="compositionally biased region" description="Basic and acidic residues" evidence="1">
    <location>
        <begin position="268"/>
        <end position="287"/>
    </location>
</feature>
<feature type="compositionally biased region" description="Basic and acidic residues" evidence="1">
    <location>
        <begin position="465"/>
        <end position="508"/>
    </location>
</feature>
<feature type="compositionally biased region" description="Basic and acidic residues" evidence="1">
    <location>
        <begin position="327"/>
        <end position="347"/>
    </location>
</feature>
<sequence>MFSDTRKISRVLISLVFVLTFDYAIARFVKPVTFGYELGNPFNALLPEVSDLDSDLSISAAEPRPVFVEVVKRPQMPVKKIEKVLRRPMAFSYNADSAHAASLIVNSPKEKLKVDETQLRFDQQPDAIDYYKYIARLQGEENGGAALQKENAEQKKEDQSGKKEAAQEEKRDSIISKPNPFHYSPPSYNHDYKFGYDYTKPLSSLHKAETHAPKHKTEEVKKEDKSHDDHKSHASHKHHHYQHHHQAETKPKHYEVKPEQVDVGGKAEASESHEDHKEESHHGDQAHGDNQPSGSDGHKHEEAKEEVQASASHHGDGGGGGNYKKGGGKEHKSEHHGEHGESGEKKYSGHHHHEKGEKGHKDEEGHNNEYHEEEGHKHGHHEEDGYEGEHHHGEEGKKGTEFHEEGEHHKGHSTQGEHNIHKKDEYEKKHEFYDESHEGGEHEKEGEYFHEDEYHKGGHHKSEHKKGGEHEEHYGKEKKHEEGGHEHEDKGHKKADGHTVHHDHDEKHGHGHKHDGGKKWHYDHDHKEGDDDKHHDSKGAHQTVQEVVKDGKAEASENRKAEDSKGENYHVQEISSDKKSQGGHRAHQAQAPEDHKDHHDYHGQHSHDAFTRDSYGDLLPRHRADNSHDLGLGGHAEGHGHSARLRDENAQAPEKNYYGQLRESEARPEKAEEQPAPKKIKHDYAADLLADVIPGYSLPEESKVSKNVEPEHTPAHPRAAGLQDHGSHVHPNGYVCPGSLAHASTTQAQNVIEPVHHAKAEESAPRSHVLVVGNDGNIYGILPNSDNIPNTQVY</sequence>
<evidence type="ECO:0000313" key="3">
    <source>
        <dbReference type="Proteomes" id="UP001159042"/>
    </source>
</evidence>
<dbReference type="Proteomes" id="UP001159042">
    <property type="component" value="Unassembled WGS sequence"/>
</dbReference>
<evidence type="ECO:0000313" key="2">
    <source>
        <dbReference type="EMBL" id="KAJ8919594.1"/>
    </source>
</evidence>
<protein>
    <submittedName>
        <fullName evidence="2">Uncharacterized protein</fullName>
    </submittedName>
</protein>
<feature type="compositionally biased region" description="Basic and acidic residues" evidence="1">
    <location>
        <begin position="245"/>
        <end position="260"/>
    </location>
</feature>
<dbReference type="Pfam" id="PF16009">
    <property type="entry name" value="DUF4779"/>
    <property type="match status" value="1"/>
</dbReference>
<comment type="caution">
    <text evidence="2">The sequence shown here is derived from an EMBL/GenBank/DDBJ whole genome shotgun (WGS) entry which is preliminary data.</text>
</comment>
<name>A0AAV8VZC3_9CUCU</name>
<feature type="compositionally biased region" description="Basic and acidic residues" evidence="1">
    <location>
        <begin position="150"/>
        <end position="174"/>
    </location>
</feature>
<dbReference type="AlphaFoldDB" id="A0AAV8VZC3"/>
<feature type="compositionally biased region" description="Basic and acidic residues" evidence="1">
    <location>
        <begin position="354"/>
        <end position="408"/>
    </location>
</feature>
<keyword evidence="3" id="KW-1185">Reference proteome</keyword>
<accession>A0AAV8VZC3</accession>
<gene>
    <name evidence="2" type="ORF">NQ315_002216</name>
</gene>
<feature type="compositionally biased region" description="Basic and acidic residues" evidence="1">
    <location>
        <begin position="547"/>
        <end position="580"/>
    </location>
</feature>
<feature type="compositionally biased region" description="Basic and acidic residues" evidence="1">
    <location>
        <begin position="207"/>
        <end position="232"/>
    </location>
</feature>
<organism evidence="2 3">
    <name type="scientific">Exocentrus adspersus</name>
    <dbReference type="NCBI Taxonomy" id="1586481"/>
    <lineage>
        <taxon>Eukaryota</taxon>
        <taxon>Metazoa</taxon>
        <taxon>Ecdysozoa</taxon>
        <taxon>Arthropoda</taxon>
        <taxon>Hexapoda</taxon>
        <taxon>Insecta</taxon>
        <taxon>Pterygota</taxon>
        <taxon>Neoptera</taxon>
        <taxon>Endopterygota</taxon>
        <taxon>Coleoptera</taxon>
        <taxon>Polyphaga</taxon>
        <taxon>Cucujiformia</taxon>
        <taxon>Chrysomeloidea</taxon>
        <taxon>Cerambycidae</taxon>
        <taxon>Lamiinae</taxon>
        <taxon>Acanthocinini</taxon>
        <taxon>Exocentrus</taxon>
    </lineage>
</organism>
<feature type="compositionally biased region" description="Basic and acidic residues" evidence="1">
    <location>
        <begin position="636"/>
        <end position="649"/>
    </location>
</feature>
<dbReference type="InterPro" id="IPR031959">
    <property type="entry name" value="DUF4779"/>
</dbReference>
<feature type="compositionally biased region" description="Basic and acidic residues" evidence="1">
    <location>
        <begin position="517"/>
        <end position="539"/>
    </location>
</feature>
<dbReference type="EMBL" id="JANEYG010000017">
    <property type="protein sequence ID" value="KAJ8919594.1"/>
    <property type="molecule type" value="Genomic_DNA"/>
</dbReference>
<reference evidence="2 3" key="1">
    <citation type="journal article" date="2023" name="Insect Mol. Biol.">
        <title>Genome sequencing provides insights into the evolution of gene families encoding plant cell wall-degrading enzymes in longhorned beetles.</title>
        <authorList>
            <person name="Shin N.R."/>
            <person name="Okamura Y."/>
            <person name="Kirsch R."/>
            <person name="Pauchet Y."/>
        </authorList>
    </citation>
    <scope>NUCLEOTIDE SEQUENCE [LARGE SCALE GENOMIC DNA]</scope>
    <source>
        <strain evidence="2">EAD_L_NR</strain>
    </source>
</reference>